<evidence type="ECO:0000313" key="2">
    <source>
        <dbReference type="Proteomes" id="UP001229421"/>
    </source>
</evidence>
<keyword evidence="2" id="KW-1185">Reference proteome</keyword>
<accession>A0AAD8K3P0</accession>
<reference evidence="1" key="1">
    <citation type="journal article" date="2023" name="bioRxiv">
        <title>Improved chromosome-level genome assembly for marigold (Tagetes erecta).</title>
        <authorList>
            <person name="Jiang F."/>
            <person name="Yuan L."/>
            <person name="Wang S."/>
            <person name="Wang H."/>
            <person name="Xu D."/>
            <person name="Wang A."/>
            <person name="Fan W."/>
        </authorList>
    </citation>
    <scope>NUCLEOTIDE SEQUENCE</scope>
    <source>
        <strain evidence="1">WSJ</strain>
        <tissue evidence="1">Leaf</tissue>
    </source>
</reference>
<name>A0AAD8K3P0_TARER</name>
<organism evidence="1 2">
    <name type="scientific">Tagetes erecta</name>
    <name type="common">African marigold</name>
    <dbReference type="NCBI Taxonomy" id="13708"/>
    <lineage>
        <taxon>Eukaryota</taxon>
        <taxon>Viridiplantae</taxon>
        <taxon>Streptophyta</taxon>
        <taxon>Embryophyta</taxon>
        <taxon>Tracheophyta</taxon>
        <taxon>Spermatophyta</taxon>
        <taxon>Magnoliopsida</taxon>
        <taxon>eudicotyledons</taxon>
        <taxon>Gunneridae</taxon>
        <taxon>Pentapetalae</taxon>
        <taxon>asterids</taxon>
        <taxon>campanulids</taxon>
        <taxon>Asterales</taxon>
        <taxon>Asteraceae</taxon>
        <taxon>Asteroideae</taxon>
        <taxon>Heliantheae alliance</taxon>
        <taxon>Tageteae</taxon>
        <taxon>Tagetes</taxon>
    </lineage>
</organism>
<dbReference type="EMBL" id="JAUHHV010000008">
    <property type="protein sequence ID" value="KAK1415775.1"/>
    <property type="molecule type" value="Genomic_DNA"/>
</dbReference>
<dbReference type="AlphaFoldDB" id="A0AAD8K3P0"/>
<comment type="caution">
    <text evidence="1">The sequence shown here is derived from an EMBL/GenBank/DDBJ whole genome shotgun (WGS) entry which is preliminary data.</text>
</comment>
<proteinExistence type="predicted"/>
<gene>
    <name evidence="1" type="ORF">QVD17_31562</name>
</gene>
<evidence type="ECO:0000313" key="1">
    <source>
        <dbReference type="EMBL" id="KAK1415775.1"/>
    </source>
</evidence>
<sequence>MVKPLSFITTTHFKRCYINQQIQTKIHKDHNMNLKNHQNNIFKKMPNNLLHHYHHQQPPLLLLTPPPSMATG</sequence>
<dbReference type="Proteomes" id="UP001229421">
    <property type="component" value="Unassembled WGS sequence"/>
</dbReference>
<protein>
    <submittedName>
        <fullName evidence="1">Uncharacterized protein</fullName>
    </submittedName>
</protein>